<organism evidence="9 10">
    <name type="scientific">Diacronema lutheri</name>
    <name type="common">Unicellular marine alga</name>
    <name type="synonym">Monochrysis lutheri</name>
    <dbReference type="NCBI Taxonomy" id="2081491"/>
    <lineage>
        <taxon>Eukaryota</taxon>
        <taxon>Haptista</taxon>
        <taxon>Haptophyta</taxon>
        <taxon>Pavlovophyceae</taxon>
        <taxon>Pavlovales</taxon>
        <taxon>Pavlovaceae</taxon>
        <taxon>Diacronema</taxon>
    </lineage>
</organism>
<accession>A0A8J5XIJ7</accession>
<dbReference type="EMBL" id="JAGTXO010000024">
    <property type="protein sequence ID" value="KAG8461807.1"/>
    <property type="molecule type" value="Genomic_DNA"/>
</dbReference>
<feature type="compositionally biased region" description="Low complexity" evidence="7">
    <location>
        <begin position="268"/>
        <end position="288"/>
    </location>
</feature>
<feature type="compositionally biased region" description="Basic and acidic residues" evidence="7">
    <location>
        <begin position="253"/>
        <end position="262"/>
    </location>
</feature>
<dbReference type="PANTHER" id="PTHR21212:SF0">
    <property type="entry name" value="SEIPIN"/>
    <property type="match status" value="1"/>
</dbReference>
<comment type="subcellular location">
    <subcellularLocation>
        <location evidence="1">Endoplasmic reticulum membrane</location>
        <topology evidence="1">Multi-pass membrane protein</topology>
    </subcellularLocation>
</comment>
<feature type="transmembrane region" description="Helical" evidence="8">
    <location>
        <begin position="30"/>
        <end position="50"/>
    </location>
</feature>
<dbReference type="PANTHER" id="PTHR21212">
    <property type="entry name" value="BERNARDINELLI-SEIP CONGENITAL LIPODYSTROPHY 2 HOMOLOG BSCL2 PROTEIN"/>
    <property type="match status" value="1"/>
</dbReference>
<keyword evidence="4 8" id="KW-1133">Transmembrane helix</keyword>
<dbReference type="GO" id="GO:0005789">
    <property type="term" value="C:endoplasmic reticulum membrane"/>
    <property type="evidence" value="ECO:0007669"/>
    <property type="project" value="UniProtKB-SubCell"/>
</dbReference>
<evidence type="ECO:0000256" key="1">
    <source>
        <dbReference type="ARBA" id="ARBA00004477"/>
    </source>
</evidence>
<evidence type="ECO:0000256" key="4">
    <source>
        <dbReference type="ARBA" id="ARBA00022989"/>
    </source>
</evidence>
<keyword evidence="3" id="KW-0256">Endoplasmic reticulum</keyword>
<comment type="caution">
    <text evidence="9">The sequence shown here is derived from an EMBL/GenBank/DDBJ whole genome shotgun (WGS) entry which is preliminary data.</text>
</comment>
<dbReference type="Pfam" id="PF06775">
    <property type="entry name" value="Seipin"/>
    <property type="match status" value="1"/>
</dbReference>
<evidence type="ECO:0000256" key="8">
    <source>
        <dbReference type="SAM" id="Phobius"/>
    </source>
</evidence>
<reference evidence="9" key="1">
    <citation type="submission" date="2021-05" db="EMBL/GenBank/DDBJ databases">
        <title>The genome of the haptophyte Pavlova lutheri (Diacronema luteri, Pavlovales) - a model for lipid biosynthesis in eukaryotic algae.</title>
        <authorList>
            <person name="Hulatt C.J."/>
            <person name="Posewitz M.C."/>
        </authorList>
    </citation>
    <scope>NUCLEOTIDE SEQUENCE</scope>
    <source>
        <strain evidence="9">NIVA-4/92</strain>
    </source>
</reference>
<dbReference type="CDD" id="cd23995">
    <property type="entry name" value="Seipin_BSCL2_like"/>
    <property type="match status" value="1"/>
</dbReference>
<keyword evidence="6 8" id="KW-0472">Membrane</keyword>
<name>A0A8J5XIJ7_DIALT</name>
<feature type="region of interest" description="Disordered" evidence="7">
    <location>
        <begin position="248"/>
        <end position="297"/>
    </location>
</feature>
<dbReference type="Proteomes" id="UP000751190">
    <property type="component" value="Unassembled WGS sequence"/>
</dbReference>
<evidence type="ECO:0000256" key="3">
    <source>
        <dbReference type="ARBA" id="ARBA00022824"/>
    </source>
</evidence>
<sequence length="297" mass="32150">MAGPEPPPAGGSVDWDTVALWGERVVTYSVRFWMIFVLASTAAVAAYLMIYRAVVPDASHVVPLFFAFDNGAPPAADVALDGPIMAPGHAYALSLVLEMPESPANCAAGNFMVELAVHAGHSNRTLASVRRPGILRFRSGLVHSLWTVAFLPLLLLGRAEERQAVRVPLIELFDNPRKEPAARARVSLSKPSLQLYSAQLHVDAVFRGLSYYMHTHRLATALVFISAIVVVQFVLIALLQFRGRAAAPALGRDGSDGERLDEAEGAELSELSSGDEAHYPPRGAAADAARPRRRRQR</sequence>
<evidence type="ECO:0000256" key="5">
    <source>
        <dbReference type="ARBA" id="ARBA00023098"/>
    </source>
</evidence>
<proteinExistence type="predicted"/>
<evidence type="ECO:0000256" key="6">
    <source>
        <dbReference type="ARBA" id="ARBA00023136"/>
    </source>
</evidence>
<keyword evidence="2 8" id="KW-0812">Transmembrane</keyword>
<evidence type="ECO:0000256" key="2">
    <source>
        <dbReference type="ARBA" id="ARBA00022692"/>
    </source>
</evidence>
<dbReference type="OrthoDB" id="3990054at2759"/>
<dbReference type="AlphaFoldDB" id="A0A8J5XIJ7"/>
<feature type="transmembrane region" description="Helical" evidence="8">
    <location>
        <begin position="140"/>
        <end position="159"/>
    </location>
</feature>
<protein>
    <recommendedName>
        <fullName evidence="11">Seipin</fullName>
    </recommendedName>
</protein>
<dbReference type="GO" id="GO:0140042">
    <property type="term" value="P:lipid droplet formation"/>
    <property type="evidence" value="ECO:0007669"/>
    <property type="project" value="UniProtKB-ARBA"/>
</dbReference>
<evidence type="ECO:0000256" key="7">
    <source>
        <dbReference type="SAM" id="MobiDB-lite"/>
    </source>
</evidence>
<gene>
    <name evidence="9" type="ORF">KFE25_001425</name>
</gene>
<feature type="transmembrane region" description="Helical" evidence="8">
    <location>
        <begin position="218"/>
        <end position="239"/>
    </location>
</feature>
<keyword evidence="10" id="KW-1185">Reference proteome</keyword>
<keyword evidence="5" id="KW-0443">Lipid metabolism</keyword>
<evidence type="ECO:0008006" key="11">
    <source>
        <dbReference type="Google" id="ProtNLM"/>
    </source>
</evidence>
<dbReference type="GO" id="GO:0006629">
    <property type="term" value="P:lipid metabolic process"/>
    <property type="evidence" value="ECO:0007669"/>
    <property type="project" value="UniProtKB-KW"/>
</dbReference>
<evidence type="ECO:0000313" key="10">
    <source>
        <dbReference type="Proteomes" id="UP000751190"/>
    </source>
</evidence>
<evidence type="ECO:0000313" key="9">
    <source>
        <dbReference type="EMBL" id="KAG8461807.1"/>
    </source>
</evidence>
<dbReference type="InterPro" id="IPR009617">
    <property type="entry name" value="Seipin"/>
</dbReference>